<feature type="compositionally biased region" description="Polar residues" evidence="1">
    <location>
        <begin position="176"/>
        <end position="188"/>
    </location>
</feature>
<accession>A0A0L7K4J3</accession>
<feature type="compositionally biased region" description="Polar residues" evidence="1">
    <location>
        <begin position="75"/>
        <end position="85"/>
    </location>
</feature>
<dbReference type="SUPFAM" id="SSF56219">
    <property type="entry name" value="DNase I-like"/>
    <property type="match status" value="1"/>
</dbReference>
<dbReference type="AlphaFoldDB" id="A0A0L7K4J3"/>
<dbReference type="GO" id="GO:0003964">
    <property type="term" value="F:RNA-directed DNA polymerase activity"/>
    <property type="evidence" value="ECO:0007669"/>
    <property type="project" value="UniProtKB-KW"/>
</dbReference>
<organism evidence="3 4">
    <name type="scientific">Operophtera brumata</name>
    <name type="common">Winter moth</name>
    <name type="synonym">Phalaena brumata</name>
    <dbReference type="NCBI Taxonomy" id="104452"/>
    <lineage>
        <taxon>Eukaryota</taxon>
        <taxon>Metazoa</taxon>
        <taxon>Ecdysozoa</taxon>
        <taxon>Arthropoda</taxon>
        <taxon>Hexapoda</taxon>
        <taxon>Insecta</taxon>
        <taxon>Pterygota</taxon>
        <taxon>Neoptera</taxon>
        <taxon>Endopterygota</taxon>
        <taxon>Lepidoptera</taxon>
        <taxon>Glossata</taxon>
        <taxon>Ditrysia</taxon>
        <taxon>Geometroidea</taxon>
        <taxon>Geometridae</taxon>
        <taxon>Larentiinae</taxon>
        <taxon>Operophtera</taxon>
    </lineage>
</organism>
<dbReference type="EMBL" id="JTDY01011738">
    <property type="protein sequence ID" value="KOB53653.1"/>
    <property type="molecule type" value="Genomic_DNA"/>
</dbReference>
<feature type="non-terminal residue" evidence="3">
    <location>
        <position position="774"/>
    </location>
</feature>
<dbReference type="Gene3D" id="3.60.10.10">
    <property type="entry name" value="Endonuclease/exonuclease/phosphatase"/>
    <property type="match status" value="1"/>
</dbReference>
<reference evidence="3 4" key="1">
    <citation type="journal article" date="2015" name="Genome Biol. Evol.">
        <title>The genome of winter moth (Operophtera brumata) provides a genomic perspective on sexual dimorphism and phenology.</title>
        <authorList>
            <person name="Derks M.F."/>
            <person name="Smit S."/>
            <person name="Salis L."/>
            <person name="Schijlen E."/>
            <person name="Bossers A."/>
            <person name="Mateman C."/>
            <person name="Pijl A.S."/>
            <person name="de Ridder D."/>
            <person name="Groenen M.A."/>
            <person name="Visser M.E."/>
            <person name="Megens H.J."/>
        </authorList>
    </citation>
    <scope>NUCLEOTIDE SEQUENCE [LARGE SCALE GENOMIC DNA]</scope>
    <source>
        <strain evidence="3">WM2013NL</strain>
        <tissue evidence="3">Head and thorax</tissue>
    </source>
</reference>
<dbReference type="Pfam" id="PF14529">
    <property type="entry name" value="Exo_endo_phos_2"/>
    <property type="match status" value="1"/>
</dbReference>
<name>A0A0L7K4J3_OPEBR</name>
<keyword evidence="3" id="KW-0255">Endonuclease</keyword>
<keyword evidence="4" id="KW-1185">Reference proteome</keyword>
<protein>
    <submittedName>
        <fullName evidence="3">Putative endonuclease and reverse transcriptase-like protein</fullName>
    </submittedName>
</protein>
<keyword evidence="3" id="KW-0548">Nucleotidyltransferase</keyword>
<feature type="compositionally biased region" description="Low complexity" evidence="1">
    <location>
        <begin position="157"/>
        <end position="175"/>
    </location>
</feature>
<evidence type="ECO:0000259" key="2">
    <source>
        <dbReference type="Pfam" id="PF14529"/>
    </source>
</evidence>
<feature type="compositionally biased region" description="Basic and acidic residues" evidence="1">
    <location>
        <begin position="48"/>
        <end position="73"/>
    </location>
</feature>
<feature type="domain" description="Endonuclease/exonuclease/phosphatase" evidence="2">
    <location>
        <begin position="517"/>
        <end position="630"/>
    </location>
</feature>
<dbReference type="PANTHER" id="PTHR33273:SF4">
    <property type="entry name" value="ENDONUCLEASE_EXONUCLEASE_PHOSPHATASE DOMAIN-CONTAINING PROTEIN"/>
    <property type="match status" value="1"/>
</dbReference>
<dbReference type="InterPro" id="IPR036691">
    <property type="entry name" value="Endo/exonu/phosph_ase_sf"/>
</dbReference>
<dbReference type="PANTHER" id="PTHR33273">
    <property type="entry name" value="DOMAIN-CONTAINING PROTEIN, PUTATIVE-RELATED"/>
    <property type="match status" value="1"/>
</dbReference>
<keyword evidence="3" id="KW-0378">Hydrolase</keyword>
<feature type="compositionally biased region" description="Low complexity" evidence="1">
    <location>
        <begin position="7"/>
        <end position="16"/>
    </location>
</feature>
<evidence type="ECO:0000313" key="4">
    <source>
        <dbReference type="Proteomes" id="UP000037510"/>
    </source>
</evidence>
<sequence length="774" mass="85067">MSGRGTPSGEGSARGRSPPPRPRKDSVADTSDTEAPCSGPSSRASSSSRERSRSRALRTDQQRILDRFYEKKKMTTGTSVPSASAPTKRDSEGESTDTISKRACANPLPTPSELSQRKSSQSPPTSPMSVASSSVSYAPAATGRAARAIHPTDNQYSIPTIVPTSSAPPSVSTTTQNATAPLNSNLPNNVPTANVPTFRYPPIVVEEMANWATHFRTLKASLGHAPNARPFGKGVRFSPTTDKEYRVVQDYLTVLERSEKVVWFSYSLPEDRSLKVAIRGLPADTLPKDIEEEFRNLGFIPESIRAIQARPYYSGPEAPSAPNSSSGLHPDLCTPLWNSSACPGPLQSQRPKTPPATLNSNTTTGTAAPGVRQRAPGTARHGHSDPARGVPGPPHGDGPGPDRAERDGETVPGGDLRVLFWNARGLQHKILLLRPLLKEQTIDVALLNETLLKPTDRPKFPGYHIYRQDDANEDGRVIRCLVVLVKRRVLHQPLPNIQLESLTALGMEISTFGHSLRLYAVYRPPASILKTADLTRLLLVAPDTAIVAAGNWNCKHQAWNSCISNTAGNRLLKHAESNDYAVTGPDTPTHYPDNPNHTPDVIDLAVHKGLDARPQLEVLLDEMQSDHQPVLLIIARRPIALQPPTPRPKVDWEQFEDSLQNSTPSRPILEPKDVDELTVELTCAIQMALAEASHPPRQNRLPKTHPRLANLLREKRLLRKRWQRTRDPAIKTKLNALCEEVKAEVRHDSTQHWERRIAEASGDWASLHKLCREL</sequence>
<feature type="region of interest" description="Disordered" evidence="1">
    <location>
        <begin position="149"/>
        <end position="188"/>
    </location>
</feature>
<feature type="compositionally biased region" description="Polar residues" evidence="1">
    <location>
        <begin position="112"/>
        <end position="121"/>
    </location>
</feature>
<feature type="compositionally biased region" description="Basic and acidic residues" evidence="1">
    <location>
        <begin position="400"/>
        <end position="409"/>
    </location>
</feature>
<feature type="region of interest" description="Disordered" evidence="1">
    <location>
        <begin position="343"/>
        <end position="411"/>
    </location>
</feature>
<dbReference type="GO" id="GO:0004519">
    <property type="term" value="F:endonuclease activity"/>
    <property type="evidence" value="ECO:0007669"/>
    <property type="project" value="UniProtKB-KW"/>
</dbReference>
<keyword evidence="3" id="KW-0695">RNA-directed DNA polymerase</keyword>
<keyword evidence="3" id="KW-0808">Transferase</keyword>
<dbReference type="Proteomes" id="UP000037510">
    <property type="component" value="Unassembled WGS sequence"/>
</dbReference>
<comment type="caution">
    <text evidence="3">The sequence shown here is derived from an EMBL/GenBank/DDBJ whole genome shotgun (WGS) entry which is preliminary data.</text>
</comment>
<dbReference type="InterPro" id="IPR005135">
    <property type="entry name" value="Endo/exonuclease/phosphatase"/>
</dbReference>
<evidence type="ECO:0000256" key="1">
    <source>
        <dbReference type="SAM" id="MobiDB-lite"/>
    </source>
</evidence>
<proteinExistence type="predicted"/>
<feature type="region of interest" description="Disordered" evidence="1">
    <location>
        <begin position="1"/>
        <end position="135"/>
    </location>
</feature>
<evidence type="ECO:0000313" key="3">
    <source>
        <dbReference type="EMBL" id="KOB53653.1"/>
    </source>
</evidence>
<feature type="compositionally biased region" description="Polar residues" evidence="1">
    <location>
        <begin position="343"/>
        <end position="366"/>
    </location>
</feature>
<keyword evidence="3" id="KW-0540">Nuclease</keyword>
<gene>
    <name evidence="3" type="ORF">OBRU01_26073</name>
</gene>
<dbReference type="STRING" id="104452.A0A0L7K4J3"/>